<dbReference type="AlphaFoldDB" id="A0A0G2IGT0"/>
<reference evidence="7 8" key="1">
    <citation type="submission" date="2015-05" db="EMBL/GenBank/DDBJ databases">
        <title>Distinctive expansion of gene families associated with plant cell wall degradation and secondary metabolism in the genomes of grapevine trunk pathogens.</title>
        <authorList>
            <person name="Lawrence D.P."/>
            <person name="Travadon R."/>
            <person name="Rolshausen P.E."/>
            <person name="Baumgartner K."/>
        </authorList>
    </citation>
    <scope>NUCLEOTIDE SEQUENCE [LARGE SCALE GENOMIC DNA]</scope>
    <source>
        <strain evidence="7">DA912</strain>
    </source>
</reference>
<evidence type="ECO:0000256" key="6">
    <source>
        <dbReference type="SAM" id="Phobius"/>
    </source>
</evidence>
<sequence length="287" mass="31728">MSGFVTDNDVAVGRMKNGVVNPEEKVPASDPEASDWEQDPENPYNWPTAKKWQQVAMLIGTSIMAPATTQLQEEFGVGITQSLVSLSLYVFALALGPVLGGPLSETVGRHSTYTVLGTLGAFFTLGCGLVRGLRRAVRAALPGWALFRAVPGRVRWRAQACVQAEGEGPLIGGFVVNRKGWRWTQWTMLFFYIKAMVVSVVWGRETYAPVLRRRRAKKLKIPLPPSPPVWAQVKLFVTAALLRPIHMLFTDPIVALICLYVACEFATLFCFFVSVPLPVREDIPLRA</sequence>
<gene>
    <name evidence="7" type="ORF">UCDDA912_g00093</name>
</gene>
<feature type="transmembrane region" description="Helical" evidence="6">
    <location>
        <begin position="112"/>
        <end position="130"/>
    </location>
</feature>
<dbReference type="EMBL" id="LCUC01000006">
    <property type="protein sequence ID" value="KKY39940.1"/>
    <property type="molecule type" value="Genomic_DNA"/>
</dbReference>
<keyword evidence="2 6" id="KW-0812">Transmembrane</keyword>
<feature type="transmembrane region" description="Helical" evidence="6">
    <location>
        <begin position="253"/>
        <end position="277"/>
    </location>
</feature>
<evidence type="ECO:0000256" key="4">
    <source>
        <dbReference type="ARBA" id="ARBA00023136"/>
    </source>
</evidence>
<evidence type="ECO:0000256" key="3">
    <source>
        <dbReference type="ARBA" id="ARBA00022989"/>
    </source>
</evidence>
<dbReference type="OrthoDB" id="3936150at2759"/>
<protein>
    <submittedName>
        <fullName evidence="7">Putative bicyclomycin resistance</fullName>
    </submittedName>
</protein>
<dbReference type="GO" id="GO:0005886">
    <property type="term" value="C:plasma membrane"/>
    <property type="evidence" value="ECO:0007669"/>
    <property type="project" value="TreeGrafter"/>
</dbReference>
<keyword evidence="4 6" id="KW-0472">Membrane</keyword>
<dbReference type="STRING" id="1214573.A0A0G2IGT0"/>
<evidence type="ECO:0000256" key="2">
    <source>
        <dbReference type="ARBA" id="ARBA00022692"/>
    </source>
</evidence>
<evidence type="ECO:0000256" key="5">
    <source>
        <dbReference type="SAM" id="MobiDB-lite"/>
    </source>
</evidence>
<dbReference type="PANTHER" id="PTHR23502">
    <property type="entry name" value="MAJOR FACILITATOR SUPERFAMILY"/>
    <property type="match status" value="1"/>
</dbReference>
<comment type="subcellular location">
    <subcellularLocation>
        <location evidence="1">Membrane</location>
        <topology evidence="1">Multi-pass membrane protein</topology>
    </subcellularLocation>
</comment>
<dbReference type="SUPFAM" id="SSF103473">
    <property type="entry name" value="MFS general substrate transporter"/>
    <property type="match status" value="1"/>
</dbReference>
<feature type="transmembrane region" description="Helical" evidence="6">
    <location>
        <begin position="186"/>
        <end position="203"/>
    </location>
</feature>
<feature type="transmembrane region" description="Helical" evidence="6">
    <location>
        <begin position="83"/>
        <end position="100"/>
    </location>
</feature>
<dbReference type="GO" id="GO:0000297">
    <property type="term" value="F:spermine transmembrane transporter activity"/>
    <property type="evidence" value="ECO:0007669"/>
    <property type="project" value="TreeGrafter"/>
</dbReference>
<proteinExistence type="predicted"/>
<name>A0A0G2IGT0_9PEZI</name>
<evidence type="ECO:0000256" key="1">
    <source>
        <dbReference type="ARBA" id="ARBA00004141"/>
    </source>
</evidence>
<dbReference type="Gene3D" id="1.20.1250.20">
    <property type="entry name" value="MFS general substrate transporter like domains"/>
    <property type="match status" value="1"/>
</dbReference>
<evidence type="ECO:0000313" key="7">
    <source>
        <dbReference type="EMBL" id="KKY39940.1"/>
    </source>
</evidence>
<reference evidence="7 8" key="2">
    <citation type="submission" date="2015-05" db="EMBL/GenBank/DDBJ databases">
        <authorList>
            <person name="Morales-Cruz A."/>
            <person name="Amrine K.C."/>
            <person name="Cantu D."/>
        </authorList>
    </citation>
    <scope>NUCLEOTIDE SEQUENCE [LARGE SCALE GENOMIC DNA]</scope>
    <source>
        <strain evidence="7">DA912</strain>
    </source>
</reference>
<dbReference type="GO" id="GO:0015606">
    <property type="term" value="F:spermidine transmembrane transporter activity"/>
    <property type="evidence" value="ECO:0007669"/>
    <property type="project" value="TreeGrafter"/>
</dbReference>
<evidence type="ECO:0000313" key="8">
    <source>
        <dbReference type="Proteomes" id="UP000034680"/>
    </source>
</evidence>
<dbReference type="InterPro" id="IPR036259">
    <property type="entry name" value="MFS_trans_sf"/>
</dbReference>
<comment type="caution">
    <text evidence="7">The sequence shown here is derived from an EMBL/GenBank/DDBJ whole genome shotgun (WGS) entry which is preliminary data.</text>
</comment>
<organism evidence="7 8">
    <name type="scientific">Diaporthe ampelina</name>
    <dbReference type="NCBI Taxonomy" id="1214573"/>
    <lineage>
        <taxon>Eukaryota</taxon>
        <taxon>Fungi</taxon>
        <taxon>Dikarya</taxon>
        <taxon>Ascomycota</taxon>
        <taxon>Pezizomycotina</taxon>
        <taxon>Sordariomycetes</taxon>
        <taxon>Sordariomycetidae</taxon>
        <taxon>Diaporthales</taxon>
        <taxon>Diaporthaceae</taxon>
        <taxon>Diaporthe</taxon>
    </lineage>
</organism>
<keyword evidence="8" id="KW-1185">Reference proteome</keyword>
<dbReference type="PANTHER" id="PTHR23502:SF38">
    <property type="entry name" value="POLYAMINE TRANSPORTER 4"/>
    <property type="match status" value="1"/>
</dbReference>
<accession>A0A0G2IGT0</accession>
<feature type="region of interest" description="Disordered" evidence="5">
    <location>
        <begin position="15"/>
        <end position="42"/>
    </location>
</feature>
<keyword evidence="3 6" id="KW-1133">Transmembrane helix</keyword>
<dbReference type="Proteomes" id="UP000034680">
    <property type="component" value="Unassembled WGS sequence"/>
</dbReference>